<feature type="region of interest" description="Disordered" evidence="11">
    <location>
        <begin position="481"/>
        <end position="529"/>
    </location>
</feature>
<dbReference type="EMBL" id="JAEPRD010000103">
    <property type="protein sequence ID" value="KAG2198896.1"/>
    <property type="molecule type" value="Genomic_DNA"/>
</dbReference>
<proteinExistence type="inferred from homology"/>
<feature type="domain" description="Cation/H+ exchanger transmembrane" evidence="13">
    <location>
        <begin position="22"/>
        <end position="413"/>
    </location>
</feature>
<feature type="transmembrane region" description="Helical" evidence="12">
    <location>
        <begin position="97"/>
        <end position="120"/>
    </location>
</feature>
<evidence type="ECO:0000256" key="6">
    <source>
        <dbReference type="ARBA" id="ARBA00022989"/>
    </source>
</evidence>
<protein>
    <recommendedName>
        <fullName evidence="13">Cation/H+ exchanger transmembrane domain-containing protein</fullName>
    </recommendedName>
</protein>
<dbReference type="Pfam" id="PF00999">
    <property type="entry name" value="Na_H_Exchanger"/>
    <property type="match status" value="1"/>
</dbReference>
<evidence type="ECO:0000256" key="5">
    <source>
        <dbReference type="ARBA" id="ARBA00022692"/>
    </source>
</evidence>
<feature type="transmembrane region" description="Helical" evidence="12">
    <location>
        <begin position="239"/>
        <end position="268"/>
    </location>
</feature>
<evidence type="ECO:0000256" key="3">
    <source>
        <dbReference type="ARBA" id="ARBA00022448"/>
    </source>
</evidence>
<dbReference type="GO" id="GO:0042391">
    <property type="term" value="P:regulation of membrane potential"/>
    <property type="evidence" value="ECO:0007669"/>
    <property type="project" value="InterPro"/>
</dbReference>
<dbReference type="GO" id="GO:0120029">
    <property type="term" value="P:proton export across plasma membrane"/>
    <property type="evidence" value="ECO:0007669"/>
    <property type="project" value="InterPro"/>
</dbReference>
<keyword evidence="4" id="KW-0050">Antiport</keyword>
<dbReference type="Proteomes" id="UP000603453">
    <property type="component" value="Unassembled WGS sequence"/>
</dbReference>
<reference evidence="14" key="1">
    <citation type="submission" date="2020-12" db="EMBL/GenBank/DDBJ databases">
        <title>Metabolic potential, ecology and presence of endohyphal bacteria is reflected in genomic diversity of Mucoromycotina.</title>
        <authorList>
            <person name="Muszewska A."/>
            <person name="Okrasinska A."/>
            <person name="Steczkiewicz K."/>
            <person name="Drgas O."/>
            <person name="Orlowska M."/>
            <person name="Perlinska-Lenart U."/>
            <person name="Aleksandrzak-Piekarczyk T."/>
            <person name="Szatraj K."/>
            <person name="Zielenkiewicz U."/>
            <person name="Pilsyk S."/>
            <person name="Malc E."/>
            <person name="Mieczkowski P."/>
            <person name="Kruszewska J.S."/>
            <person name="Biernat P."/>
            <person name="Pawlowska J."/>
        </authorList>
    </citation>
    <scope>NUCLEOTIDE SEQUENCE</scope>
    <source>
        <strain evidence="14">WA0000017839</strain>
    </source>
</reference>
<evidence type="ECO:0000256" key="1">
    <source>
        <dbReference type="ARBA" id="ARBA00004141"/>
    </source>
</evidence>
<evidence type="ECO:0000256" key="9">
    <source>
        <dbReference type="ARBA" id="ARBA00023136"/>
    </source>
</evidence>
<dbReference type="PANTHER" id="PTHR31382">
    <property type="entry name" value="NA(+)/H(+) ANTIPORTER"/>
    <property type="match status" value="1"/>
</dbReference>
<evidence type="ECO:0000256" key="10">
    <source>
        <dbReference type="ARBA" id="ARBA00023201"/>
    </source>
</evidence>
<evidence type="ECO:0000313" key="15">
    <source>
        <dbReference type="Proteomes" id="UP000603453"/>
    </source>
</evidence>
<dbReference type="FunFam" id="1.20.1530.20:FF:000015">
    <property type="entry name" value="Na(+)/H(+) antiporter 2"/>
    <property type="match status" value="1"/>
</dbReference>
<accession>A0A8H7QUE0</accession>
<name>A0A8H7QUE0_9FUNG</name>
<feature type="transmembrane region" description="Helical" evidence="12">
    <location>
        <begin position="38"/>
        <end position="57"/>
    </location>
</feature>
<dbReference type="InterPro" id="IPR004712">
    <property type="entry name" value="Na+/H+_antiporter_fungi"/>
</dbReference>
<dbReference type="GO" id="GO:0036376">
    <property type="term" value="P:sodium ion export across plasma membrane"/>
    <property type="evidence" value="ECO:0007669"/>
    <property type="project" value="InterPro"/>
</dbReference>
<feature type="transmembrane region" description="Helical" evidence="12">
    <location>
        <begin position="69"/>
        <end position="85"/>
    </location>
</feature>
<keyword evidence="6 12" id="KW-1133">Transmembrane helix</keyword>
<comment type="caution">
    <text evidence="14">The sequence shown here is derived from an EMBL/GenBank/DDBJ whole genome shotgun (WGS) entry which is preliminary data.</text>
</comment>
<keyword evidence="9 12" id="KW-0472">Membrane</keyword>
<organism evidence="14 15">
    <name type="scientific">Mucor saturninus</name>
    <dbReference type="NCBI Taxonomy" id="64648"/>
    <lineage>
        <taxon>Eukaryota</taxon>
        <taxon>Fungi</taxon>
        <taxon>Fungi incertae sedis</taxon>
        <taxon>Mucoromycota</taxon>
        <taxon>Mucoromycotina</taxon>
        <taxon>Mucoromycetes</taxon>
        <taxon>Mucorales</taxon>
        <taxon>Mucorineae</taxon>
        <taxon>Mucoraceae</taxon>
        <taxon>Mucor</taxon>
    </lineage>
</organism>
<dbReference type="InterPro" id="IPR006153">
    <property type="entry name" value="Cation/H_exchanger_TM"/>
</dbReference>
<keyword evidence="15" id="KW-1185">Reference proteome</keyword>
<evidence type="ECO:0000256" key="4">
    <source>
        <dbReference type="ARBA" id="ARBA00022449"/>
    </source>
</evidence>
<dbReference type="PANTHER" id="PTHR31382:SF1">
    <property type="entry name" value="SODIUM ION_PROTON EXCHANGER (EUROFUNG)"/>
    <property type="match status" value="1"/>
</dbReference>
<comment type="similarity">
    <text evidence="2">Belongs to the fungal Na(+)/H(+) exchanger family.</text>
</comment>
<evidence type="ECO:0000256" key="8">
    <source>
        <dbReference type="ARBA" id="ARBA00023065"/>
    </source>
</evidence>
<evidence type="ECO:0000256" key="12">
    <source>
        <dbReference type="SAM" id="Phobius"/>
    </source>
</evidence>
<evidence type="ECO:0000256" key="11">
    <source>
        <dbReference type="SAM" id="MobiDB-lite"/>
    </source>
</evidence>
<dbReference type="GO" id="GO:0005886">
    <property type="term" value="C:plasma membrane"/>
    <property type="evidence" value="ECO:0007669"/>
    <property type="project" value="InterPro"/>
</dbReference>
<feature type="transmembrane region" description="Helical" evidence="12">
    <location>
        <begin position="289"/>
        <end position="308"/>
    </location>
</feature>
<feature type="transmembrane region" description="Helical" evidence="12">
    <location>
        <begin position="174"/>
        <end position="190"/>
    </location>
</feature>
<keyword evidence="10" id="KW-0739">Sodium transport</keyword>
<feature type="transmembrane region" description="Helical" evidence="12">
    <location>
        <begin position="197"/>
        <end position="219"/>
    </location>
</feature>
<evidence type="ECO:0000256" key="7">
    <source>
        <dbReference type="ARBA" id="ARBA00023053"/>
    </source>
</evidence>
<feature type="transmembrane region" description="Helical" evidence="12">
    <location>
        <begin position="320"/>
        <end position="343"/>
    </location>
</feature>
<evidence type="ECO:0000259" key="13">
    <source>
        <dbReference type="Pfam" id="PF00999"/>
    </source>
</evidence>
<feature type="transmembrane region" description="Helical" evidence="12">
    <location>
        <begin position="395"/>
        <end position="416"/>
    </location>
</feature>
<keyword evidence="5 12" id="KW-0812">Transmembrane</keyword>
<feature type="transmembrane region" description="Helical" evidence="12">
    <location>
        <begin position="355"/>
        <end position="375"/>
    </location>
</feature>
<keyword evidence="3" id="KW-0813">Transport</keyword>
<keyword evidence="8" id="KW-0406">Ion transport</keyword>
<evidence type="ECO:0000256" key="2">
    <source>
        <dbReference type="ARBA" id="ARBA00005248"/>
    </source>
</evidence>
<evidence type="ECO:0000313" key="14">
    <source>
        <dbReference type="EMBL" id="KAG2198896.1"/>
    </source>
</evidence>
<dbReference type="AlphaFoldDB" id="A0A8H7QUE0"/>
<dbReference type="GO" id="GO:0015385">
    <property type="term" value="F:sodium:proton antiporter activity"/>
    <property type="evidence" value="ECO:0007669"/>
    <property type="project" value="InterPro"/>
</dbReference>
<feature type="compositionally biased region" description="Acidic residues" evidence="11">
    <location>
        <begin position="520"/>
        <end position="529"/>
    </location>
</feature>
<comment type="subcellular location">
    <subcellularLocation>
        <location evidence="1">Membrane</location>
        <topology evidence="1">Multi-pass membrane protein</topology>
    </subcellularLocation>
</comment>
<gene>
    <name evidence="14" type="ORF">INT47_010301</name>
</gene>
<dbReference type="OrthoDB" id="2190219at2759"/>
<sequence length="529" mass="58955">MAIDTVSVIAAVLGGFILLYGLSSLVIKERLYISEASVAIVCGIVFGPLCAKFIDISQWGDEEVITKEFTRIVIAIQVMAAGVALPKRYLYKELRSLLVLLGPVMIWMWLISGLLVWAFITGLNYLEALMIAACFTPTDPILANSIVQGKFAEKHVPLHVRQIISCESGANDGLGYPFLFLAIYLLQMNTGAAIGKWAYWIMCYNVLLSCIIGFVAGYVARKLLKYSEQKKYIDKESLLVFSVALALFLMGTVGLIGSDDLLACFIAGNSFTWDDWFRIETEKAHLMEVVDILLNLSVFVYIGATMPWSLFNSDLLQISVWRLVVLAILVLIFRRLPIVLALYKLIPAIKTWREAVFTGWFGPIGVGAIFYYSVALESVPLDGPNAHAREVLKPVIYFMVLASVIAHGITIPLFYIGTFATRTLTRTSESGNPVLQLPKFENFGKASPTIIEQVQEKTIVKPAESSLPTEQQRHTTITILTPEELKKREESPPLPDFASEEEIPPNQHNTSRRRSHVVVDDDDCTMYLP</sequence>
<feature type="transmembrane region" description="Helical" evidence="12">
    <location>
        <begin position="6"/>
        <end position="26"/>
    </location>
</feature>
<keyword evidence="7" id="KW-0915">Sodium</keyword>